<dbReference type="GO" id="GO:0046873">
    <property type="term" value="F:metal ion transmembrane transporter activity"/>
    <property type="evidence" value="ECO:0007669"/>
    <property type="project" value="InterPro"/>
</dbReference>
<feature type="transmembrane region" description="Helical" evidence="1">
    <location>
        <begin position="414"/>
        <end position="436"/>
    </location>
</feature>
<evidence type="ECO:0000259" key="2">
    <source>
        <dbReference type="Pfam" id="PF26616"/>
    </source>
</evidence>
<dbReference type="Pfam" id="PF26616">
    <property type="entry name" value="CorA-like"/>
    <property type="match status" value="1"/>
</dbReference>
<evidence type="ECO:0000256" key="1">
    <source>
        <dbReference type="SAM" id="Phobius"/>
    </source>
</evidence>
<gene>
    <name evidence="3" type="ORF">TWF694_004489</name>
</gene>
<proteinExistence type="predicted"/>
<organism evidence="3 4">
    <name type="scientific">Orbilia ellipsospora</name>
    <dbReference type="NCBI Taxonomy" id="2528407"/>
    <lineage>
        <taxon>Eukaryota</taxon>
        <taxon>Fungi</taxon>
        <taxon>Dikarya</taxon>
        <taxon>Ascomycota</taxon>
        <taxon>Pezizomycotina</taxon>
        <taxon>Orbiliomycetes</taxon>
        <taxon>Orbiliales</taxon>
        <taxon>Orbiliaceae</taxon>
        <taxon>Orbilia</taxon>
    </lineage>
</organism>
<reference evidence="3 4" key="1">
    <citation type="submission" date="2019-10" db="EMBL/GenBank/DDBJ databases">
        <authorList>
            <person name="Palmer J.M."/>
        </authorList>
    </citation>
    <scope>NUCLEOTIDE SEQUENCE [LARGE SCALE GENOMIC DNA]</scope>
    <source>
        <strain evidence="3 4">TWF694</strain>
    </source>
</reference>
<keyword evidence="4" id="KW-1185">Reference proteome</keyword>
<sequence length="451" mass="52048">MVQDPTTTTPEKRMDADQQRFNTHSHQLFTPELDNVECLRIFTNSREFNQRYIFEKEALQDLIDENNRKSNETFYIVRQLNTLSRLLISQEGLQFIIDGHNISSRFLRIVTAFGARRHDENRAWDSYRISPAPLATSSSFSEISYVIRYVERHDRSPQNPWSVRQIGVYQQILGLGKSTWVLLQPPDNVYHRLKDSLENRATTSKNIPINSCLLHLDILESVSSSWSDYIEYSWSEVDKLDDKACLLEMGYDKKNDYVVVFKDCQRLQRLRRRLLRARSVLESNLALVDGIAARFPDACSIRIENYKAEIDRHRRNLLLIIEHLRGTSELLFNILNARNDKFVLDGTQAMRESLGIMGRVAEQGQVDSATLKLLSMIATIYLPASLVATIFSSNLIQLKTDDTGSTSFQPVSQFWIYIVLAVALTLLTFLCVALVLRREIIQSIRKYWSAA</sequence>
<feature type="transmembrane region" description="Helical" evidence="1">
    <location>
        <begin position="373"/>
        <end position="394"/>
    </location>
</feature>
<protein>
    <recommendedName>
        <fullName evidence="2">CorA-like transporter domain-containing protein</fullName>
    </recommendedName>
</protein>
<name>A0AAV9WV95_9PEZI</name>
<keyword evidence="1" id="KW-1133">Transmembrane helix</keyword>
<dbReference type="EMBL" id="JAVHJO010000015">
    <property type="protein sequence ID" value="KAK6527506.1"/>
    <property type="molecule type" value="Genomic_DNA"/>
</dbReference>
<accession>A0AAV9WV95</accession>
<dbReference type="GO" id="GO:0016020">
    <property type="term" value="C:membrane"/>
    <property type="evidence" value="ECO:0007669"/>
    <property type="project" value="InterPro"/>
</dbReference>
<dbReference type="InterPro" id="IPR058257">
    <property type="entry name" value="CorA-like_dom"/>
</dbReference>
<dbReference type="AlphaFoldDB" id="A0AAV9WV95"/>
<keyword evidence="1" id="KW-0812">Transmembrane</keyword>
<comment type="caution">
    <text evidence="3">The sequence shown here is derived from an EMBL/GenBank/DDBJ whole genome shotgun (WGS) entry which is preliminary data.</text>
</comment>
<feature type="domain" description="CorA-like transporter" evidence="2">
    <location>
        <begin position="7"/>
        <end position="239"/>
    </location>
</feature>
<keyword evidence="1" id="KW-0472">Membrane</keyword>
<evidence type="ECO:0000313" key="4">
    <source>
        <dbReference type="Proteomes" id="UP001365542"/>
    </source>
</evidence>
<dbReference type="Proteomes" id="UP001365542">
    <property type="component" value="Unassembled WGS sequence"/>
</dbReference>
<evidence type="ECO:0000313" key="3">
    <source>
        <dbReference type="EMBL" id="KAK6527506.1"/>
    </source>
</evidence>
<dbReference type="Gene3D" id="1.20.58.340">
    <property type="entry name" value="Magnesium transport protein CorA, transmembrane region"/>
    <property type="match status" value="1"/>
</dbReference>